<evidence type="ECO:0000313" key="1">
    <source>
        <dbReference type="Proteomes" id="UP000887579"/>
    </source>
</evidence>
<name>A0AC34GRX2_9BILA</name>
<reference evidence="2" key="1">
    <citation type="submission" date="2022-11" db="UniProtKB">
        <authorList>
            <consortium name="WormBaseParasite"/>
        </authorList>
    </citation>
    <scope>IDENTIFICATION</scope>
</reference>
<dbReference type="Proteomes" id="UP000887579">
    <property type="component" value="Unplaced"/>
</dbReference>
<organism evidence="1 2">
    <name type="scientific">Panagrolaimus sp. ES5</name>
    <dbReference type="NCBI Taxonomy" id="591445"/>
    <lineage>
        <taxon>Eukaryota</taxon>
        <taxon>Metazoa</taxon>
        <taxon>Ecdysozoa</taxon>
        <taxon>Nematoda</taxon>
        <taxon>Chromadorea</taxon>
        <taxon>Rhabditida</taxon>
        <taxon>Tylenchina</taxon>
        <taxon>Panagrolaimomorpha</taxon>
        <taxon>Panagrolaimoidea</taxon>
        <taxon>Panagrolaimidae</taxon>
        <taxon>Panagrolaimus</taxon>
    </lineage>
</organism>
<sequence length="246" mass="28604">MNFVLFRLSNYRNPQLLLFRYLSSTKNNNASKTKFNNFVNSTNFILDYSNENGKREKLFEKEFSSKVFTYEKATVKDLPLIIDFYSTYFNHNEVLCATLKMTNEEAKEIFTVISKDMETFMLRDGNKFIGMMSAKMIHMSEYPIDKGAIGTERDYGKLIDSGPFKYRTNNLIQTLLEVCESKIYKDMKFPCIYYHGILGGIHPKYFAQNLGLLMTSTVMEYCKKQNAKYYIGVSTSDASLKLHLKL</sequence>
<proteinExistence type="predicted"/>
<dbReference type="WBParaSite" id="ES5_v2.g729.t1">
    <property type="protein sequence ID" value="ES5_v2.g729.t1"/>
    <property type="gene ID" value="ES5_v2.g729"/>
</dbReference>
<evidence type="ECO:0000313" key="2">
    <source>
        <dbReference type="WBParaSite" id="ES5_v2.g729.t1"/>
    </source>
</evidence>
<accession>A0AC34GRX2</accession>
<protein>
    <submittedName>
        <fullName evidence="2">N-acetyltransferase domain-containing protein</fullName>
    </submittedName>
</protein>